<feature type="compositionally biased region" description="Basic and acidic residues" evidence="1">
    <location>
        <begin position="202"/>
        <end position="213"/>
    </location>
</feature>
<feature type="region of interest" description="Disordered" evidence="1">
    <location>
        <begin position="50"/>
        <end position="86"/>
    </location>
</feature>
<dbReference type="GeneID" id="91097424"/>
<evidence type="ECO:0000313" key="3">
    <source>
        <dbReference type="Proteomes" id="UP001355207"/>
    </source>
</evidence>
<organism evidence="2 3">
    <name type="scientific">Kwoniella dendrophila CBS 6074</name>
    <dbReference type="NCBI Taxonomy" id="1295534"/>
    <lineage>
        <taxon>Eukaryota</taxon>
        <taxon>Fungi</taxon>
        <taxon>Dikarya</taxon>
        <taxon>Basidiomycota</taxon>
        <taxon>Agaricomycotina</taxon>
        <taxon>Tremellomycetes</taxon>
        <taxon>Tremellales</taxon>
        <taxon>Cryptococcaceae</taxon>
        <taxon>Kwoniella</taxon>
    </lineage>
</organism>
<accession>A0AAX4K3R2</accession>
<feature type="region of interest" description="Disordered" evidence="1">
    <location>
        <begin position="202"/>
        <end position="223"/>
    </location>
</feature>
<protein>
    <submittedName>
        <fullName evidence="2">Uncharacterized protein</fullName>
    </submittedName>
</protein>
<reference evidence="2 3" key="1">
    <citation type="submission" date="2024-01" db="EMBL/GenBank/DDBJ databases">
        <title>Comparative genomics of Cryptococcus and Kwoniella reveals pathogenesis evolution and contrasting modes of karyotype evolution via chromosome fusion or intercentromeric recombination.</title>
        <authorList>
            <person name="Coelho M.A."/>
            <person name="David-Palma M."/>
            <person name="Shea T."/>
            <person name="Bowers K."/>
            <person name="McGinley-Smith S."/>
            <person name="Mohammad A.W."/>
            <person name="Gnirke A."/>
            <person name="Yurkov A.M."/>
            <person name="Nowrousian M."/>
            <person name="Sun S."/>
            <person name="Cuomo C.A."/>
            <person name="Heitman J."/>
        </authorList>
    </citation>
    <scope>NUCLEOTIDE SEQUENCE [LARGE SCALE GENOMIC DNA]</scope>
    <source>
        <strain evidence="2 3">CBS 6074</strain>
    </source>
</reference>
<name>A0AAX4K3R2_9TREE</name>
<keyword evidence="3" id="KW-1185">Reference proteome</keyword>
<evidence type="ECO:0000256" key="1">
    <source>
        <dbReference type="SAM" id="MobiDB-lite"/>
    </source>
</evidence>
<proteinExistence type="predicted"/>
<sequence length="223" mass="24961">MLIFKAESGFHQDFINAWLNDVYSLEVWSNLTDHVNEEIKRKVVDLQHDSHSTPQVISRQLSSTSLENSSGPPFSISDHQFSDTASEGLETEISAERSEDVEISEHLSPDVLIEDNQFLSTPTDLQNTTKQSMDFEDNAVPAKIVIKGSTQEHIPQQWANNLLEDEGESADLELEPDALVDDAQVEEISKILSFSEINQSRVREKHEPVDIDQSKAVSGDGDK</sequence>
<gene>
    <name evidence="2" type="ORF">L201_006755</name>
</gene>
<dbReference type="EMBL" id="CP144106">
    <property type="protein sequence ID" value="WWC91808.1"/>
    <property type="molecule type" value="Genomic_DNA"/>
</dbReference>
<dbReference type="AlphaFoldDB" id="A0AAX4K3R2"/>
<dbReference type="Proteomes" id="UP001355207">
    <property type="component" value="Chromosome 9"/>
</dbReference>
<evidence type="ECO:0000313" key="2">
    <source>
        <dbReference type="EMBL" id="WWC91808.1"/>
    </source>
</evidence>
<feature type="compositionally biased region" description="Polar residues" evidence="1">
    <location>
        <begin position="52"/>
        <end position="85"/>
    </location>
</feature>
<dbReference type="RefSeq" id="XP_066078570.1">
    <property type="nucleotide sequence ID" value="XM_066222473.1"/>
</dbReference>